<dbReference type="Proteomes" id="UP000077684">
    <property type="component" value="Unassembled WGS sequence"/>
</dbReference>
<comment type="caution">
    <text evidence="2">The sequence shown here is derived from an EMBL/GenBank/DDBJ whole genome shotgun (WGS) entry which is preliminary data.</text>
</comment>
<protein>
    <submittedName>
        <fullName evidence="2">Uncharacterized protein</fullName>
    </submittedName>
</protein>
<proteinExistence type="predicted"/>
<sequence>MNRDPRWDSAVVAVIATAFTGPAARWHATLSTETVEKHRSVADIFRAMRKAFPINRGQVRLEAHQRRWEPRIEPAMMYAYDKQSMLRTAYSLVSSGPQHEIELAEIVDGLPDTMKPMIRLPPGSSNMDDLVHELCQWEYVWRKIHKIFLADEDTSQSSVETKTSDSGGRTSSSSRPKPAAPPKVVTESRPPTASTPSASPRYRYDPSKVVESQGDEPRKYLRENGPPMRLNRPCSRCGEQHFDFEHAFLKEGARAFPLVHVADYEVDTDENESDFV</sequence>
<name>A0A8X7ST11_9BASI</name>
<feature type="region of interest" description="Disordered" evidence="1">
    <location>
        <begin position="153"/>
        <end position="227"/>
    </location>
</feature>
<evidence type="ECO:0000256" key="1">
    <source>
        <dbReference type="SAM" id="MobiDB-lite"/>
    </source>
</evidence>
<evidence type="ECO:0000313" key="2">
    <source>
        <dbReference type="EMBL" id="KAE8238878.1"/>
    </source>
</evidence>
<reference evidence="2" key="2">
    <citation type="journal article" date="2019" name="IMA Fungus">
        <title>Genome sequencing and comparison of five Tilletia species to identify candidate genes for the detection of regulated species infecting wheat.</title>
        <authorList>
            <person name="Nguyen H.D.T."/>
            <person name="Sultana T."/>
            <person name="Kesanakurti P."/>
            <person name="Hambleton S."/>
        </authorList>
    </citation>
    <scope>NUCLEOTIDE SEQUENCE</scope>
    <source>
        <strain evidence="2">DAOMC 236426</strain>
    </source>
</reference>
<organism evidence="2 3">
    <name type="scientific">Tilletia controversa</name>
    <name type="common">dwarf bunt fungus</name>
    <dbReference type="NCBI Taxonomy" id="13291"/>
    <lineage>
        <taxon>Eukaryota</taxon>
        <taxon>Fungi</taxon>
        <taxon>Dikarya</taxon>
        <taxon>Basidiomycota</taxon>
        <taxon>Ustilaginomycotina</taxon>
        <taxon>Exobasidiomycetes</taxon>
        <taxon>Tilletiales</taxon>
        <taxon>Tilletiaceae</taxon>
        <taxon>Tilletia</taxon>
    </lineage>
</organism>
<keyword evidence="3" id="KW-1185">Reference proteome</keyword>
<dbReference type="EMBL" id="LWDE02001958">
    <property type="protein sequence ID" value="KAE8238878.1"/>
    <property type="molecule type" value="Genomic_DNA"/>
</dbReference>
<gene>
    <name evidence="2" type="ORF">A4X06_0g8594</name>
</gene>
<feature type="compositionally biased region" description="Low complexity" evidence="1">
    <location>
        <begin position="164"/>
        <end position="201"/>
    </location>
</feature>
<reference evidence="2" key="1">
    <citation type="submission" date="2016-04" db="EMBL/GenBank/DDBJ databases">
        <authorList>
            <person name="Nguyen H.D."/>
            <person name="Samba Siva P."/>
            <person name="Cullis J."/>
            <person name="Levesque C.A."/>
            <person name="Hambleton S."/>
        </authorList>
    </citation>
    <scope>NUCLEOTIDE SEQUENCE</scope>
    <source>
        <strain evidence="2">DAOMC 236426</strain>
    </source>
</reference>
<evidence type="ECO:0000313" key="3">
    <source>
        <dbReference type="Proteomes" id="UP000077684"/>
    </source>
</evidence>
<accession>A0A8X7ST11</accession>
<dbReference type="AlphaFoldDB" id="A0A8X7ST11"/>